<sequence>MNDDSWAGDLVARSGTWPSLRSESHHPAFVRCMAARLALEAMQIEKTARVAAHEVWEESTRPHRLPGPAARAI</sequence>
<evidence type="ECO:0000313" key="1">
    <source>
        <dbReference type="EMBL" id="CDI04666.1"/>
    </source>
</evidence>
<protein>
    <submittedName>
        <fullName evidence="1">Uncharacterized protein</fullName>
    </submittedName>
</protein>
<reference evidence="1" key="1">
    <citation type="submission" date="2013-07" db="EMBL/GenBank/DDBJ databases">
        <authorList>
            <person name="McIlroy S."/>
        </authorList>
    </citation>
    <scope>NUCLEOTIDE SEQUENCE [LARGE SCALE GENOMIC DNA]</scope>
    <source>
        <strain evidence="1">Run_A_D11</strain>
    </source>
</reference>
<reference evidence="1" key="2">
    <citation type="submission" date="2014-03" db="EMBL/GenBank/DDBJ databases">
        <title>Candidatus Competibacter-lineage genomes retrieved from metagenomes reveal functional metabolic diversity.</title>
        <authorList>
            <person name="McIlroy S.J."/>
            <person name="Albertsen M."/>
            <person name="Andresen E.K."/>
            <person name="Saunders A.M."/>
            <person name="Kristiansen R."/>
            <person name="Stokholm-Bjerregaard M."/>
            <person name="Nielsen K.L."/>
            <person name="Nielsen P.H."/>
        </authorList>
    </citation>
    <scope>NUCLEOTIDE SEQUENCE</scope>
    <source>
        <strain evidence="1">Run_A_D11</strain>
    </source>
</reference>
<accession>W6M9G5</accession>
<keyword evidence="2" id="KW-1185">Reference proteome</keyword>
<comment type="caution">
    <text evidence="1">The sequence shown here is derived from an EMBL/GenBank/DDBJ whole genome shotgun (WGS) entry which is preliminary data.</text>
</comment>
<name>W6M9G5_9GAMM</name>
<dbReference type="AlphaFoldDB" id="W6M9G5"/>
<gene>
    <name evidence="1" type="ORF">BN873_p20046</name>
</gene>
<dbReference type="EMBL" id="CBTJ020000114">
    <property type="protein sequence ID" value="CDI04666.1"/>
    <property type="molecule type" value="Genomic_DNA"/>
</dbReference>
<proteinExistence type="predicted"/>
<organism evidence="1 2">
    <name type="scientific">Candidatus Competibacter denitrificans Run_A_D11</name>
    <dbReference type="NCBI Taxonomy" id="1400863"/>
    <lineage>
        <taxon>Bacteria</taxon>
        <taxon>Pseudomonadati</taxon>
        <taxon>Pseudomonadota</taxon>
        <taxon>Gammaproteobacteria</taxon>
        <taxon>Candidatus Competibacteraceae</taxon>
        <taxon>Candidatus Competibacter</taxon>
    </lineage>
</organism>
<evidence type="ECO:0000313" key="2">
    <source>
        <dbReference type="Proteomes" id="UP000035760"/>
    </source>
</evidence>
<dbReference type="RefSeq" id="WP_139031781.1">
    <property type="nucleotide sequence ID" value="NZ_CBTJ020000114.1"/>
</dbReference>
<dbReference type="Proteomes" id="UP000035760">
    <property type="component" value="Unassembled WGS sequence"/>
</dbReference>